<feature type="domain" description="Aminoacyl-transfer RNA synthetases class-II family profile" evidence="7">
    <location>
        <begin position="174"/>
        <end position="565"/>
    </location>
</feature>
<dbReference type="InterPro" id="IPR012340">
    <property type="entry name" value="NA-bd_OB-fold"/>
</dbReference>
<dbReference type="SUPFAM" id="SSF50249">
    <property type="entry name" value="Nucleic acid-binding proteins"/>
    <property type="match status" value="1"/>
</dbReference>
<dbReference type="GO" id="GO:0005524">
    <property type="term" value="F:ATP binding"/>
    <property type="evidence" value="ECO:0007669"/>
    <property type="project" value="UniProtKB-KW"/>
</dbReference>
<evidence type="ECO:0000256" key="3">
    <source>
        <dbReference type="ARBA" id="ARBA00022741"/>
    </source>
</evidence>
<dbReference type="HAMAP" id="MF_00044">
    <property type="entry name" value="Asp_tRNA_synth_type1"/>
    <property type="match status" value="1"/>
</dbReference>
<evidence type="ECO:0000313" key="9">
    <source>
        <dbReference type="WBParaSite" id="SMTH1_25080.7"/>
    </source>
</evidence>
<keyword evidence="5" id="KW-0648">Protein biosynthesis</keyword>
<evidence type="ECO:0000256" key="1">
    <source>
        <dbReference type="ARBA" id="ARBA00006303"/>
    </source>
</evidence>
<dbReference type="Pfam" id="PF00152">
    <property type="entry name" value="tRNA-synt_2"/>
    <property type="match status" value="1"/>
</dbReference>
<dbReference type="GO" id="GO:0006422">
    <property type="term" value="P:aspartyl-tRNA aminoacylation"/>
    <property type="evidence" value="ECO:0007669"/>
    <property type="project" value="TreeGrafter"/>
</dbReference>
<dbReference type="InterPro" id="IPR004115">
    <property type="entry name" value="GAD-like_sf"/>
</dbReference>
<dbReference type="AlphaFoldDB" id="A0AA85B239"/>
<dbReference type="PANTHER" id="PTHR22594">
    <property type="entry name" value="ASPARTYL/LYSYL-TRNA SYNTHETASE"/>
    <property type="match status" value="1"/>
</dbReference>
<evidence type="ECO:0000259" key="7">
    <source>
        <dbReference type="PROSITE" id="PS50862"/>
    </source>
</evidence>
<dbReference type="InterPro" id="IPR004364">
    <property type="entry name" value="Aa-tRNA-synt_II"/>
</dbReference>
<evidence type="ECO:0000313" key="8">
    <source>
        <dbReference type="Proteomes" id="UP000050791"/>
    </source>
</evidence>
<dbReference type="Gene3D" id="2.40.50.140">
    <property type="entry name" value="Nucleic acid-binding proteins"/>
    <property type="match status" value="1"/>
</dbReference>
<protein>
    <recommendedName>
        <fullName evidence="7">Aminoacyl-transfer RNA synthetases class-II family profile domain-containing protein</fullName>
    </recommendedName>
</protein>
<dbReference type="InterPro" id="IPR002312">
    <property type="entry name" value="Asp/Asn-tRNA-synth_IIb"/>
</dbReference>
<dbReference type="InterPro" id="IPR045864">
    <property type="entry name" value="aa-tRNA-synth_II/BPL/LPL"/>
</dbReference>
<sequence>MLSFIFRRLLSRLYFRTPNLNPSFRSPTPKAFVSSSPAFVYRSHACGELSTRHINSTVTVCGWLEHCRLSSRFLVLRDDRGLIQIYCDKNSLPIPQLSFESVLRVTGKVQARPEKDVNKLMPTGEIEIIAESIEILSHSSLLSFLPKDAANVNETERLKYRYLDLRSSNMQRNMRFRSSITLQMRSFLCQNNGFIEIETPYLFKITPGGAREFIVPTKFPGLWYCLPQSPQQFKQLLMISGFSKYMQIARCFRDETSRSDRQPEFTQLDIEMAFITPNDIYEIIENMLLYIWPTVQSTSGCRPISAPFLRMKYCDAMSRYGSDKPDIRFGFLFSYSAVDGYTGFNIPRKYSSSLSAEDWDSLEDLVFRLTGQRISIFAVQNIKSKHLDLLNLLKPECGDLVVFIKGNTETELKALGMARVEVAKLIDSKGLSIYEPGFHFLWVNQFPLFEKNNLGQWISVHHPFTAASPETAHFLYTDPSKVIGLHYDLVCNGQEVGGGSIRIHNPEVQRYIFTEILKENSCEMEYFLTALNSGAPPHGGIALGLDRLIAIFVNAKSIRDVIAFPKAADGKDLLCGTPTMVDDEILSQYCISVSNLNKS</sequence>
<organism evidence="8 9">
    <name type="scientific">Schistosoma mattheei</name>
    <dbReference type="NCBI Taxonomy" id="31246"/>
    <lineage>
        <taxon>Eukaryota</taxon>
        <taxon>Metazoa</taxon>
        <taxon>Spiralia</taxon>
        <taxon>Lophotrochozoa</taxon>
        <taxon>Platyhelminthes</taxon>
        <taxon>Trematoda</taxon>
        <taxon>Digenea</taxon>
        <taxon>Strigeidida</taxon>
        <taxon>Schistosomatoidea</taxon>
        <taxon>Schistosomatidae</taxon>
        <taxon>Schistosoma</taxon>
    </lineage>
</organism>
<keyword evidence="6" id="KW-0030">Aminoacyl-tRNA synthetase</keyword>
<dbReference type="GO" id="GO:0005739">
    <property type="term" value="C:mitochondrion"/>
    <property type="evidence" value="ECO:0007669"/>
    <property type="project" value="TreeGrafter"/>
</dbReference>
<dbReference type="Gene3D" id="3.30.930.10">
    <property type="entry name" value="Bira Bifunctional Protein, Domain 2"/>
    <property type="match status" value="2"/>
</dbReference>
<dbReference type="PANTHER" id="PTHR22594:SF5">
    <property type="entry name" value="ASPARTATE--TRNA LIGASE, MITOCHONDRIAL"/>
    <property type="match status" value="1"/>
</dbReference>
<reference evidence="9" key="1">
    <citation type="submission" date="2023-11" db="UniProtKB">
        <authorList>
            <consortium name="WormBaseParasite"/>
        </authorList>
    </citation>
    <scope>IDENTIFICATION</scope>
</reference>
<evidence type="ECO:0000256" key="4">
    <source>
        <dbReference type="ARBA" id="ARBA00022840"/>
    </source>
</evidence>
<dbReference type="InterPro" id="IPR004524">
    <property type="entry name" value="Asp-tRNA-ligase_1"/>
</dbReference>
<dbReference type="Pfam" id="PF01336">
    <property type="entry name" value="tRNA_anti-codon"/>
    <property type="match status" value="1"/>
</dbReference>
<keyword evidence="3" id="KW-0547">Nucleotide-binding</keyword>
<dbReference type="Proteomes" id="UP000050791">
    <property type="component" value="Unassembled WGS sequence"/>
</dbReference>
<dbReference type="GO" id="GO:0003676">
    <property type="term" value="F:nucleic acid binding"/>
    <property type="evidence" value="ECO:0007669"/>
    <property type="project" value="InterPro"/>
</dbReference>
<keyword evidence="2" id="KW-0436">Ligase</keyword>
<dbReference type="Gene3D" id="3.30.1360.30">
    <property type="entry name" value="GAD-like domain"/>
    <property type="match status" value="2"/>
</dbReference>
<keyword evidence="4" id="KW-0067">ATP-binding</keyword>
<name>A0AA85B239_9TREM</name>
<dbReference type="GO" id="GO:0004815">
    <property type="term" value="F:aspartate-tRNA ligase activity"/>
    <property type="evidence" value="ECO:0007669"/>
    <property type="project" value="TreeGrafter"/>
</dbReference>
<dbReference type="InterPro" id="IPR004365">
    <property type="entry name" value="NA-bd_OB_tRNA"/>
</dbReference>
<evidence type="ECO:0000256" key="6">
    <source>
        <dbReference type="ARBA" id="ARBA00023146"/>
    </source>
</evidence>
<evidence type="ECO:0000256" key="2">
    <source>
        <dbReference type="ARBA" id="ARBA00022598"/>
    </source>
</evidence>
<dbReference type="SUPFAM" id="SSF55681">
    <property type="entry name" value="Class II aaRS and biotin synthetases"/>
    <property type="match status" value="1"/>
</dbReference>
<dbReference type="PROSITE" id="PS50862">
    <property type="entry name" value="AA_TRNA_LIGASE_II"/>
    <property type="match status" value="1"/>
</dbReference>
<dbReference type="PRINTS" id="PR01042">
    <property type="entry name" value="TRNASYNTHASP"/>
</dbReference>
<accession>A0AA85B239</accession>
<proteinExistence type="inferred from homology"/>
<dbReference type="InterPro" id="IPR006195">
    <property type="entry name" value="aa-tRNA-synth_II"/>
</dbReference>
<evidence type="ECO:0000256" key="5">
    <source>
        <dbReference type="ARBA" id="ARBA00022917"/>
    </source>
</evidence>
<dbReference type="WBParaSite" id="SMTH1_25080.7">
    <property type="protein sequence ID" value="SMTH1_25080.7"/>
    <property type="gene ID" value="SMTH1_25080"/>
</dbReference>
<comment type="similarity">
    <text evidence="1">Belongs to the class-II aminoacyl-tRNA synthetase family. Type 1 subfamily.</text>
</comment>